<evidence type="ECO:0000313" key="8">
    <source>
        <dbReference type="Proteomes" id="UP000000321"/>
    </source>
</evidence>
<dbReference type="Gene3D" id="1.10.357.10">
    <property type="entry name" value="Tetracycline Repressor, domain 2"/>
    <property type="match status" value="1"/>
</dbReference>
<protein>
    <submittedName>
        <fullName evidence="7">Putative transcriptional regulator, tetR family</fullName>
    </submittedName>
</protein>
<dbReference type="InterPro" id="IPR050109">
    <property type="entry name" value="HTH-type_TetR-like_transc_reg"/>
</dbReference>
<sequence>MYRSKGGTDLRRTKQDALQTREAILDAAETLFYENGVAATTLGHIAASAGLTRGAIYWHFSNKLELFRAMQERAKLPQEEFFDEQACAGRRSLQDLYENTLEALGHLERDERTRKILTILLFRCEYVGEMQDAMLRRADAEATMHKAITGIFAAVQIRGELKHEWQPKEAATAYVCAVSGVISEWLRSDRGFDLTGVGARVVRSVIAGFACSSARVACLEEMAEARAAANLN</sequence>
<dbReference type="InterPro" id="IPR001647">
    <property type="entry name" value="HTH_TetR"/>
</dbReference>
<evidence type="ECO:0000259" key="6">
    <source>
        <dbReference type="PROSITE" id="PS50977"/>
    </source>
</evidence>
<dbReference type="Pfam" id="PF00440">
    <property type="entry name" value="TetR_N"/>
    <property type="match status" value="1"/>
</dbReference>
<evidence type="ECO:0000313" key="7">
    <source>
        <dbReference type="EMBL" id="EAS50862.1"/>
    </source>
</evidence>
<dbReference type="BioCyc" id="AURANTIMONAS:SI859A1_00988-MONOMER"/>
<evidence type="ECO:0000256" key="2">
    <source>
        <dbReference type="ARBA" id="ARBA00023015"/>
    </source>
</evidence>
<evidence type="ECO:0000256" key="3">
    <source>
        <dbReference type="ARBA" id="ARBA00023125"/>
    </source>
</evidence>
<dbReference type="PANTHER" id="PTHR30055">
    <property type="entry name" value="HTH-TYPE TRANSCRIPTIONAL REGULATOR RUTR"/>
    <property type="match status" value="1"/>
</dbReference>
<keyword evidence="4" id="KW-0804">Transcription</keyword>
<dbReference type="HOGENOM" id="CLU_069356_12_3_5"/>
<dbReference type="GO" id="GO:0003700">
    <property type="term" value="F:DNA-binding transcription factor activity"/>
    <property type="evidence" value="ECO:0007669"/>
    <property type="project" value="TreeGrafter"/>
</dbReference>
<feature type="DNA-binding region" description="H-T-H motif" evidence="5">
    <location>
        <begin position="41"/>
        <end position="60"/>
    </location>
</feature>
<evidence type="ECO:0000256" key="5">
    <source>
        <dbReference type="PROSITE-ProRule" id="PRU00335"/>
    </source>
</evidence>
<dbReference type="InterPro" id="IPR023772">
    <property type="entry name" value="DNA-bd_HTH_TetR-type_CS"/>
</dbReference>
<name>Q1YJL1_AURMS</name>
<dbReference type="PRINTS" id="PR00455">
    <property type="entry name" value="HTHTETR"/>
</dbReference>
<dbReference type="PANTHER" id="PTHR30055:SF240">
    <property type="entry name" value="HTH-TYPE TRANSCRIPTIONAL REGULATOR ACRR"/>
    <property type="match status" value="1"/>
</dbReference>
<dbReference type="SUPFAM" id="SSF48498">
    <property type="entry name" value="Tetracyclin repressor-like, C-terminal domain"/>
    <property type="match status" value="1"/>
</dbReference>
<evidence type="ECO:0000256" key="1">
    <source>
        <dbReference type="ARBA" id="ARBA00022491"/>
    </source>
</evidence>
<proteinExistence type="predicted"/>
<dbReference type="OrthoDB" id="9798857at2"/>
<dbReference type="InterPro" id="IPR013572">
    <property type="entry name" value="Tscrpt_reg_MAATS_C"/>
</dbReference>
<dbReference type="Proteomes" id="UP000000321">
    <property type="component" value="Unassembled WGS sequence"/>
</dbReference>
<dbReference type="PROSITE" id="PS01081">
    <property type="entry name" value="HTH_TETR_1"/>
    <property type="match status" value="1"/>
</dbReference>
<dbReference type="PROSITE" id="PS50977">
    <property type="entry name" value="HTH_TETR_2"/>
    <property type="match status" value="1"/>
</dbReference>
<dbReference type="SUPFAM" id="SSF46689">
    <property type="entry name" value="Homeodomain-like"/>
    <property type="match status" value="1"/>
</dbReference>
<dbReference type="EMBL" id="AAPJ01000002">
    <property type="protein sequence ID" value="EAS50862.1"/>
    <property type="molecule type" value="Genomic_DNA"/>
</dbReference>
<feature type="domain" description="HTH tetR-type" evidence="6">
    <location>
        <begin position="18"/>
        <end position="78"/>
    </location>
</feature>
<dbReference type="Pfam" id="PF08361">
    <property type="entry name" value="TetR_C_2"/>
    <property type="match status" value="1"/>
</dbReference>
<accession>Q1YJL1</accession>
<evidence type="ECO:0000256" key="4">
    <source>
        <dbReference type="ARBA" id="ARBA00023163"/>
    </source>
</evidence>
<keyword evidence="1" id="KW-0678">Repressor</keyword>
<comment type="caution">
    <text evidence="7">The sequence shown here is derived from an EMBL/GenBank/DDBJ whole genome shotgun (WGS) entry which is preliminary data.</text>
</comment>
<dbReference type="GO" id="GO:0000976">
    <property type="term" value="F:transcription cis-regulatory region binding"/>
    <property type="evidence" value="ECO:0007669"/>
    <property type="project" value="TreeGrafter"/>
</dbReference>
<dbReference type="InterPro" id="IPR036271">
    <property type="entry name" value="Tet_transcr_reg_TetR-rel_C_sf"/>
</dbReference>
<gene>
    <name evidence="7" type="ORF">SI859A1_00988</name>
</gene>
<keyword evidence="3 5" id="KW-0238">DNA-binding</keyword>
<keyword evidence="8" id="KW-1185">Reference proteome</keyword>
<dbReference type="AlphaFoldDB" id="Q1YJL1"/>
<dbReference type="InterPro" id="IPR009057">
    <property type="entry name" value="Homeodomain-like_sf"/>
</dbReference>
<reference evidence="7 8" key="1">
    <citation type="journal article" date="2008" name="Appl. Environ. Microbiol.">
        <title>Genomic insights into Mn(II) oxidation by the marine alphaproteobacterium Aurantimonas sp. strain SI85-9A1.</title>
        <authorList>
            <person name="Dick G.J."/>
            <person name="Podell S."/>
            <person name="Johnson H.A."/>
            <person name="Rivera-Espinoza Y."/>
            <person name="Bernier-Latmani R."/>
            <person name="McCarthy J.K."/>
            <person name="Torpey J.W."/>
            <person name="Clement B.G."/>
            <person name="Gaasterland T."/>
            <person name="Tebo B.M."/>
        </authorList>
    </citation>
    <scope>NUCLEOTIDE SEQUENCE [LARGE SCALE GENOMIC DNA]</scope>
    <source>
        <strain evidence="7 8">SI85-9A1</strain>
    </source>
</reference>
<keyword evidence="2" id="KW-0805">Transcription regulation</keyword>
<organism evidence="7 8">
    <name type="scientific">Aurantimonas manganoxydans (strain ATCC BAA-1229 / DSM 21871 / SI85-9A1)</name>
    <dbReference type="NCBI Taxonomy" id="287752"/>
    <lineage>
        <taxon>Bacteria</taxon>
        <taxon>Pseudomonadati</taxon>
        <taxon>Pseudomonadota</taxon>
        <taxon>Alphaproteobacteria</taxon>
        <taxon>Hyphomicrobiales</taxon>
        <taxon>Aurantimonadaceae</taxon>
        <taxon>Aurantimonas</taxon>
    </lineage>
</organism>